<dbReference type="Proteomes" id="UP000216024">
    <property type="component" value="Unassembled WGS sequence"/>
</dbReference>
<dbReference type="PANTHER" id="PTHR42756">
    <property type="entry name" value="TRANSCRIPTIONAL REGULATOR, MARR"/>
    <property type="match status" value="1"/>
</dbReference>
<keyword evidence="2" id="KW-0238">DNA-binding</keyword>
<evidence type="ECO:0000259" key="4">
    <source>
        <dbReference type="PROSITE" id="PS50995"/>
    </source>
</evidence>
<feature type="domain" description="HTH marR-type" evidence="4">
    <location>
        <begin position="1"/>
        <end position="144"/>
    </location>
</feature>
<name>A0A267MBH8_9FIRM</name>
<dbReference type="Pfam" id="PF01047">
    <property type="entry name" value="MarR"/>
    <property type="match status" value="1"/>
</dbReference>
<dbReference type="InterPro" id="IPR000835">
    <property type="entry name" value="HTH_MarR-typ"/>
</dbReference>
<dbReference type="AlphaFoldDB" id="A0A267MBH8"/>
<proteinExistence type="predicted"/>
<keyword evidence="6" id="KW-1185">Reference proteome</keyword>
<reference evidence="5 6" key="1">
    <citation type="submission" date="2017-06" db="EMBL/GenBank/DDBJ databases">
        <title>Draft genome sequence of anaerobic fermentative bacterium Anaeromicrobium sediminis DY2726D isolated from West Pacific Ocean sediments.</title>
        <authorList>
            <person name="Zeng X."/>
        </authorList>
    </citation>
    <scope>NUCLEOTIDE SEQUENCE [LARGE SCALE GENOMIC DNA]</scope>
    <source>
        <strain evidence="5 6">DY2726D</strain>
    </source>
</reference>
<organism evidence="5 6">
    <name type="scientific">Anaeromicrobium sediminis</name>
    <dbReference type="NCBI Taxonomy" id="1478221"/>
    <lineage>
        <taxon>Bacteria</taxon>
        <taxon>Bacillati</taxon>
        <taxon>Bacillota</taxon>
        <taxon>Clostridia</taxon>
        <taxon>Peptostreptococcales</taxon>
        <taxon>Thermotaleaceae</taxon>
        <taxon>Anaeromicrobium</taxon>
    </lineage>
</organism>
<accession>A0A267MBH8</accession>
<dbReference type="GO" id="GO:0003700">
    <property type="term" value="F:DNA-binding transcription factor activity"/>
    <property type="evidence" value="ECO:0007669"/>
    <property type="project" value="InterPro"/>
</dbReference>
<dbReference type="PROSITE" id="PS50995">
    <property type="entry name" value="HTH_MARR_2"/>
    <property type="match status" value="1"/>
</dbReference>
<dbReference type="GO" id="GO:0003677">
    <property type="term" value="F:DNA binding"/>
    <property type="evidence" value="ECO:0007669"/>
    <property type="project" value="UniProtKB-KW"/>
</dbReference>
<dbReference type="SUPFAM" id="SSF46785">
    <property type="entry name" value="Winged helix' DNA-binding domain"/>
    <property type="match status" value="1"/>
</dbReference>
<dbReference type="Gene3D" id="1.10.10.10">
    <property type="entry name" value="Winged helix-like DNA-binding domain superfamily/Winged helix DNA-binding domain"/>
    <property type="match status" value="1"/>
</dbReference>
<gene>
    <name evidence="5" type="ORF">CCE28_20050</name>
</gene>
<protein>
    <recommendedName>
        <fullName evidence="4">HTH marR-type domain-containing protein</fullName>
    </recommendedName>
</protein>
<evidence type="ECO:0000256" key="1">
    <source>
        <dbReference type="ARBA" id="ARBA00023015"/>
    </source>
</evidence>
<dbReference type="InterPro" id="IPR036388">
    <property type="entry name" value="WH-like_DNA-bd_sf"/>
</dbReference>
<dbReference type="SMART" id="SM00347">
    <property type="entry name" value="HTH_MARR"/>
    <property type="match status" value="1"/>
</dbReference>
<dbReference type="EMBL" id="NIBG01000030">
    <property type="protein sequence ID" value="PAB56909.1"/>
    <property type="molecule type" value="Genomic_DNA"/>
</dbReference>
<keyword evidence="3" id="KW-0804">Transcription</keyword>
<evidence type="ECO:0000256" key="3">
    <source>
        <dbReference type="ARBA" id="ARBA00023163"/>
    </source>
</evidence>
<sequence>MKSLSKGHMIFNAIDKFMPCYFKFINPIIHREKSREYGLNENQIKVLMAIDHVGCLTSTQLSHFLFIKKGSLTTIVRSLIELELINREDDPNDQRKYYLSLTEKGTSFVKDKIEENSQELGTIFKDMGEDDLYIVTKGLETLSKYLEGKGDEYGQKR</sequence>
<dbReference type="PANTHER" id="PTHR42756:SF1">
    <property type="entry name" value="TRANSCRIPTIONAL REPRESSOR OF EMRAB OPERON"/>
    <property type="match status" value="1"/>
</dbReference>
<dbReference type="RefSeq" id="WP_095135734.1">
    <property type="nucleotide sequence ID" value="NZ_NIBG01000030.1"/>
</dbReference>
<keyword evidence="1" id="KW-0805">Transcription regulation</keyword>
<evidence type="ECO:0000313" key="5">
    <source>
        <dbReference type="EMBL" id="PAB56909.1"/>
    </source>
</evidence>
<dbReference type="OrthoDB" id="327696at2"/>
<evidence type="ECO:0000256" key="2">
    <source>
        <dbReference type="ARBA" id="ARBA00023125"/>
    </source>
</evidence>
<comment type="caution">
    <text evidence="5">The sequence shown here is derived from an EMBL/GenBank/DDBJ whole genome shotgun (WGS) entry which is preliminary data.</text>
</comment>
<dbReference type="InterPro" id="IPR036390">
    <property type="entry name" value="WH_DNA-bd_sf"/>
</dbReference>
<evidence type="ECO:0000313" key="6">
    <source>
        <dbReference type="Proteomes" id="UP000216024"/>
    </source>
</evidence>